<keyword evidence="2" id="KW-1185">Reference proteome</keyword>
<gene>
    <name evidence="1" type="ORF">PPERSA_07948</name>
</gene>
<reference evidence="1 2" key="1">
    <citation type="journal article" date="2015" name="Sci. Rep.">
        <title>Genome of the facultative scuticociliatosis pathogen Pseudocohnilembus persalinus provides insight into its virulence through horizontal gene transfer.</title>
        <authorList>
            <person name="Xiong J."/>
            <person name="Wang G."/>
            <person name="Cheng J."/>
            <person name="Tian M."/>
            <person name="Pan X."/>
            <person name="Warren A."/>
            <person name="Jiang C."/>
            <person name="Yuan D."/>
            <person name="Miao W."/>
        </authorList>
    </citation>
    <scope>NUCLEOTIDE SEQUENCE [LARGE SCALE GENOMIC DNA]</scope>
    <source>
        <strain evidence="1">36N120E</strain>
    </source>
</reference>
<dbReference type="EMBL" id="LDAU01000212">
    <property type="protein sequence ID" value="KRW99463.1"/>
    <property type="molecule type" value="Genomic_DNA"/>
</dbReference>
<dbReference type="InParanoid" id="A0A0V0QBK2"/>
<protein>
    <submittedName>
        <fullName evidence="1">Armadillo-type fold</fullName>
    </submittedName>
</protein>
<evidence type="ECO:0000313" key="2">
    <source>
        <dbReference type="Proteomes" id="UP000054937"/>
    </source>
</evidence>
<proteinExistence type="predicted"/>
<dbReference type="OrthoDB" id="347287at2759"/>
<evidence type="ECO:0000313" key="1">
    <source>
        <dbReference type="EMBL" id="KRW99463.1"/>
    </source>
</evidence>
<dbReference type="Proteomes" id="UP000054937">
    <property type="component" value="Unassembled WGS sequence"/>
</dbReference>
<dbReference type="AlphaFoldDB" id="A0A0V0QBK2"/>
<accession>A0A0V0QBK2</accession>
<comment type="caution">
    <text evidence="1">The sequence shown here is derived from an EMBL/GenBank/DDBJ whole genome shotgun (WGS) entry which is preliminary data.</text>
</comment>
<name>A0A0V0QBK2_PSEPJ</name>
<sequence>MEAMKKKGNQDDQKKLQKEIQFQLNILTPENFEQVKLKILNLFFSPEQEFLIEYIFKKAMKEFKYVKTYSQLCFNIQIEEKKLRSQNQSIDSSDKKPEKDFVEKLIDKIFNNLLNEEIFNQYCDIYL</sequence>
<organism evidence="1 2">
    <name type="scientific">Pseudocohnilembus persalinus</name>
    <name type="common">Ciliate</name>
    <dbReference type="NCBI Taxonomy" id="266149"/>
    <lineage>
        <taxon>Eukaryota</taxon>
        <taxon>Sar</taxon>
        <taxon>Alveolata</taxon>
        <taxon>Ciliophora</taxon>
        <taxon>Intramacronucleata</taxon>
        <taxon>Oligohymenophorea</taxon>
        <taxon>Scuticociliatia</taxon>
        <taxon>Philasterida</taxon>
        <taxon>Pseudocohnilembidae</taxon>
        <taxon>Pseudocohnilembus</taxon>
    </lineage>
</organism>
<dbReference type="InterPro" id="IPR016024">
    <property type="entry name" value="ARM-type_fold"/>
</dbReference>
<dbReference type="Gene3D" id="1.25.40.180">
    <property type="match status" value="1"/>
</dbReference>
<dbReference type="SUPFAM" id="SSF48371">
    <property type="entry name" value="ARM repeat"/>
    <property type="match status" value="1"/>
</dbReference>